<keyword evidence="7 12" id="KW-1133">Transmembrane helix</keyword>
<feature type="binding site" evidence="10">
    <location>
        <position position="116"/>
    </location>
    <ligand>
        <name>a ubiquinone</name>
        <dbReference type="ChEBI" id="CHEBI:16389"/>
        <note>ligand shared with IP/SDHB</note>
    </ligand>
</feature>
<feature type="transmembrane region" description="Helical" evidence="12">
    <location>
        <begin position="128"/>
        <end position="147"/>
    </location>
</feature>
<dbReference type="PANTHER" id="PTHR13337:SF2">
    <property type="entry name" value="SUCCINATE DEHYDROGENASE [UBIQUINONE] CYTOCHROME B SMALL SUBUNIT, MITOCHONDRIAL"/>
    <property type="match status" value="1"/>
</dbReference>
<accession>A0A448YLC8</accession>
<evidence type="ECO:0000313" key="14">
    <source>
        <dbReference type="Proteomes" id="UP000290900"/>
    </source>
</evidence>
<evidence type="ECO:0000256" key="4">
    <source>
        <dbReference type="ARBA" id="ARBA00022692"/>
    </source>
</evidence>
<dbReference type="GO" id="GO:0006121">
    <property type="term" value="P:mitochondrial electron transport, succinate to ubiquinone"/>
    <property type="evidence" value="ECO:0007669"/>
    <property type="project" value="TreeGrafter"/>
</dbReference>
<evidence type="ECO:0000256" key="12">
    <source>
        <dbReference type="RuleBase" id="RU364031"/>
    </source>
</evidence>
<dbReference type="GO" id="GO:0046872">
    <property type="term" value="F:metal ion binding"/>
    <property type="evidence" value="ECO:0007669"/>
    <property type="project" value="UniProtKB-KW"/>
</dbReference>
<dbReference type="GO" id="GO:0048039">
    <property type="term" value="F:ubiquinone binding"/>
    <property type="evidence" value="ECO:0007669"/>
    <property type="project" value="TreeGrafter"/>
</dbReference>
<evidence type="ECO:0000256" key="10">
    <source>
        <dbReference type="PIRSR" id="PIRSR607992-1"/>
    </source>
</evidence>
<proteinExistence type="inferred from homology"/>
<comment type="similarity">
    <text evidence="2 12">Belongs to the CybS family.</text>
</comment>
<dbReference type="EMBL" id="CAACVR010000012">
    <property type="protein sequence ID" value="VEU21745.1"/>
    <property type="molecule type" value="Genomic_DNA"/>
</dbReference>
<dbReference type="InterPro" id="IPR034804">
    <property type="entry name" value="SQR/QFR_C/D"/>
</dbReference>
<dbReference type="GO" id="GO:0005743">
    <property type="term" value="C:mitochondrial inner membrane"/>
    <property type="evidence" value="ECO:0007669"/>
    <property type="project" value="UniProtKB-SubCell"/>
</dbReference>
<evidence type="ECO:0000256" key="1">
    <source>
        <dbReference type="ARBA" id="ARBA00004448"/>
    </source>
</evidence>
<evidence type="ECO:0000256" key="6">
    <source>
        <dbReference type="ARBA" id="ARBA00022946"/>
    </source>
</evidence>
<dbReference type="GO" id="GO:0020037">
    <property type="term" value="F:heme binding"/>
    <property type="evidence" value="ECO:0007669"/>
    <property type="project" value="TreeGrafter"/>
</dbReference>
<dbReference type="CDD" id="cd03496">
    <property type="entry name" value="SQR_TypeC_CybS"/>
    <property type="match status" value="1"/>
</dbReference>
<name>A0A448YLC8_BRENA</name>
<dbReference type="STRING" id="13370.A0A448YLC8"/>
<keyword evidence="11" id="KW-0479">Metal-binding</keyword>
<keyword evidence="3" id="KW-0813">Transport</keyword>
<evidence type="ECO:0000256" key="3">
    <source>
        <dbReference type="ARBA" id="ARBA00022448"/>
    </source>
</evidence>
<evidence type="ECO:0000256" key="7">
    <source>
        <dbReference type="ARBA" id="ARBA00022989"/>
    </source>
</evidence>
<dbReference type="Gene3D" id="1.20.1300.10">
    <property type="entry name" value="Fumarate reductase/succinate dehydrogenase, transmembrane subunit"/>
    <property type="match status" value="1"/>
</dbReference>
<dbReference type="OrthoDB" id="18577at2759"/>
<keyword evidence="6 12" id="KW-0809">Transit peptide</keyword>
<dbReference type="Pfam" id="PF05328">
    <property type="entry name" value="CybS"/>
    <property type="match status" value="1"/>
</dbReference>
<evidence type="ECO:0000256" key="9">
    <source>
        <dbReference type="ARBA" id="ARBA00023136"/>
    </source>
</evidence>
<dbReference type="InterPro" id="IPR007992">
    <property type="entry name" value="CybS"/>
</dbReference>
<dbReference type="GO" id="GO:0006099">
    <property type="term" value="P:tricarboxylic acid cycle"/>
    <property type="evidence" value="ECO:0007669"/>
    <property type="project" value="TreeGrafter"/>
</dbReference>
<keyword evidence="14" id="KW-1185">Reference proteome</keyword>
<protein>
    <recommendedName>
        <fullName evidence="12">Succinate dehydrogenase [ubiquinone] cytochrome b small subunit</fullName>
    </recommendedName>
</protein>
<reference evidence="13 14" key="1">
    <citation type="submission" date="2018-12" db="EMBL/GenBank/DDBJ databases">
        <authorList>
            <person name="Tiukova I."/>
            <person name="Dainat J."/>
        </authorList>
    </citation>
    <scope>NUCLEOTIDE SEQUENCE [LARGE SCALE GENOMIC DNA]</scope>
</reference>
<keyword evidence="4 12" id="KW-0812">Transmembrane</keyword>
<gene>
    <name evidence="13" type="ORF">BRENAR_LOCUS2478</name>
</gene>
<sequence>MLTRLGLSVRPALAPVLRSTIRPTSQIAYRSLFIKTIPQPPGNIIGTVNDAYATPPPKVFAGSRHWTFERLVTIGLTPLVVAPFITGTSSAPIDAVMSSLLLYHCFAGFENCIADYIPARVFGVWHSAALGLLFFGTVIAGYGIYVIETTNNEGLFGLFKKIWTKQKN</sequence>
<evidence type="ECO:0000256" key="8">
    <source>
        <dbReference type="ARBA" id="ARBA00023128"/>
    </source>
</evidence>
<dbReference type="PANTHER" id="PTHR13337">
    <property type="entry name" value="SUCCINATE DEHYDROGENASE"/>
    <property type="match status" value="1"/>
</dbReference>
<organism evidence="13 14">
    <name type="scientific">Brettanomyces naardenensis</name>
    <name type="common">Yeast</name>
    <dbReference type="NCBI Taxonomy" id="13370"/>
    <lineage>
        <taxon>Eukaryota</taxon>
        <taxon>Fungi</taxon>
        <taxon>Dikarya</taxon>
        <taxon>Ascomycota</taxon>
        <taxon>Saccharomycotina</taxon>
        <taxon>Pichiomycetes</taxon>
        <taxon>Pichiales</taxon>
        <taxon>Pichiaceae</taxon>
        <taxon>Brettanomyces</taxon>
    </lineage>
</organism>
<keyword evidence="11" id="KW-0408">Iron</keyword>
<keyword evidence="8 12" id="KW-0496">Mitochondrion</keyword>
<dbReference type="AlphaFoldDB" id="A0A448YLC8"/>
<dbReference type="Proteomes" id="UP000290900">
    <property type="component" value="Unassembled WGS sequence"/>
</dbReference>
<evidence type="ECO:0000313" key="13">
    <source>
        <dbReference type="EMBL" id="VEU21745.1"/>
    </source>
</evidence>
<dbReference type="InParanoid" id="A0A448YLC8"/>
<dbReference type="FunCoup" id="A0A448YLC8">
    <property type="interactions" value="272"/>
</dbReference>
<keyword evidence="5 12" id="KW-0999">Mitochondrion inner membrane</keyword>
<keyword evidence="9 12" id="KW-0472">Membrane</keyword>
<evidence type="ECO:0000256" key="2">
    <source>
        <dbReference type="ARBA" id="ARBA00007294"/>
    </source>
</evidence>
<comment type="subcellular location">
    <subcellularLocation>
        <location evidence="1 12">Mitochondrion inner membrane</location>
        <topology evidence="1 12">Multi-pass membrane protein</topology>
    </subcellularLocation>
</comment>
<evidence type="ECO:0000256" key="5">
    <source>
        <dbReference type="ARBA" id="ARBA00022792"/>
    </source>
</evidence>
<comment type="caution">
    <text evidence="12">Lacks conserved residue(s) required for the propagation of feature annotation.</text>
</comment>
<feature type="binding site" description="axial binding residue" evidence="11">
    <location>
        <position position="104"/>
    </location>
    <ligand>
        <name>heme b</name>
        <dbReference type="ChEBI" id="CHEBI:60344"/>
        <note>ligand shared with SDHC</note>
    </ligand>
    <ligandPart>
        <name>Fe</name>
        <dbReference type="ChEBI" id="CHEBI:18248"/>
    </ligandPart>
</feature>
<evidence type="ECO:0000256" key="11">
    <source>
        <dbReference type="PIRSR" id="PIRSR607992-2"/>
    </source>
</evidence>